<keyword evidence="5" id="KW-1185">Reference proteome</keyword>
<dbReference type="PANTHER" id="PTHR43420:SF47">
    <property type="entry name" value="N-ACETYLTRANSFERASE DOMAIN-CONTAINING PROTEIN"/>
    <property type="match status" value="1"/>
</dbReference>
<accession>A0A4Y9VSQ0</accession>
<dbReference type="CDD" id="cd04301">
    <property type="entry name" value="NAT_SF"/>
    <property type="match status" value="1"/>
</dbReference>
<evidence type="ECO:0000313" key="4">
    <source>
        <dbReference type="EMBL" id="TFW72315.1"/>
    </source>
</evidence>
<name>A0A4Y9VSQ0_9PROT</name>
<sequence length="158" mass="17145">MPVTANARKGLTLQDHFNIEQVSWQTRAPQLIAVREAVFIVEQKVPAGLEWDGLDEAAQHLLAFNAAGEAIGCARLLGGGSIGRMAVLKPWRGSGVGAALLKAAIAYYQQRALPVITLSAQVHAIAFYEKFGFKVCSEAYMDAGILHRDMQRIEPSLV</sequence>
<dbReference type="InterPro" id="IPR000182">
    <property type="entry name" value="GNAT_dom"/>
</dbReference>
<dbReference type="OrthoDB" id="9796171at2"/>
<keyword evidence="2" id="KW-0012">Acyltransferase</keyword>
<dbReference type="InterPro" id="IPR016181">
    <property type="entry name" value="Acyl_CoA_acyltransferase"/>
</dbReference>
<proteinExistence type="predicted"/>
<evidence type="ECO:0000256" key="1">
    <source>
        <dbReference type="ARBA" id="ARBA00022679"/>
    </source>
</evidence>
<dbReference type="GO" id="GO:0016747">
    <property type="term" value="F:acyltransferase activity, transferring groups other than amino-acyl groups"/>
    <property type="evidence" value="ECO:0007669"/>
    <property type="project" value="InterPro"/>
</dbReference>
<keyword evidence="1 4" id="KW-0808">Transferase</keyword>
<dbReference type="AlphaFoldDB" id="A0A4Y9VSQ0"/>
<dbReference type="InterPro" id="IPR050680">
    <property type="entry name" value="YpeA/RimI_acetyltransf"/>
</dbReference>
<comment type="caution">
    <text evidence="4">The sequence shown here is derived from an EMBL/GenBank/DDBJ whole genome shotgun (WGS) entry which is preliminary data.</text>
</comment>
<dbReference type="SUPFAM" id="SSF55729">
    <property type="entry name" value="Acyl-CoA N-acyltransferases (Nat)"/>
    <property type="match status" value="1"/>
</dbReference>
<dbReference type="RefSeq" id="WP_135276856.1">
    <property type="nucleotide sequence ID" value="NZ_PQVH01000006.1"/>
</dbReference>
<protein>
    <submittedName>
        <fullName evidence="4">GNAT family N-acetyltransferase</fullName>
    </submittedName>
</protein>
<dbReference type="Pfam" id="PF13673">
    <property type="entry name" value="Acetyltransf_10"/>
    <property type="match status" value="1"/>
</dbReference>
<reference evidence="4 5" key="1">
    <citation type="submission" date="2018-02" db="EMBL/GenBank/DDBJ databases">
        <title>A novel lanthanide dependent methylotroph, Methylotenera sp. La3113.</title>
        <authorList>
            <person name="Lv H."/>
            <person name="Tani A."/>
        </authorList>
    </citation>
    <scope>NUCLEOTIDE SEQUENCE [LARGE SCALE GENOMIC DNA]</scope>
    <source>
        <strain evidence="4 5">La3113</strain>
    </source>
</reference>
<gene>
    <name evidence="4" type="ORF">C3Y98_04215</name>
</gene>
<feature type="domain" description="N-acetyltransferase" evidence="3">
    <location>
        <begin position="17"/>
        <end position="151"/>
    </location>
</feature>
<evidence type="ECO:0000256" key="2">
    <source>
        <dbReference type="ARBA" id="ARBA00023315"/>
    </source>
</evidence>
<dbReference type="PANTHER" id="PTHR43420">
    <property type="entry name" value="ACETYLTRANSFERASE"/>
    <property type="match status" value="1"/>
</dbReference>
<evidence type="ECO:0000313" key="5">
    <source>
        <dbReference type="Proteomes" id="UP000297706"/>
    </source>
</evidence>
<dbReference type="PROSITE" id="PS51186">
    <property type="entry name" value="GNAT"/>
    <property type="match status" value="1"/>
</dbReference>
<dbReference type="EMBL" id="PQVH01000006">
    <property type="protein sequence ID" value="TFW72315.1"/>
    <property type="molecule type" value="Genomic_DNA"/>
</dbReference>
<organism evidence="4 5">
    <name type="scientific">Methylotenera oryzisoli</name>
    <dbReference type="NCBI Taxonomy" id="2080758"/>
    <lineage>
        <taxon>Bacteria</taxon>
        <taxon>Pseudomonadati</taxon>
        <taxon>Pseudomonadota</taxon>
        <taxon>Betaproteobacteria</taxon>
        <taxon>Nitrosomonadales</taxon>
        <taxon>Methylophilaceae</taxon>
        <taxon>Methylotenera</taxon>
    </lineage>
</organism>
<evidence type="ECO:0000259" key="3">
    <source>
        <dbReference type="PROSITE" id="PS51186"/>
    </source>
</evidence>
<dbReference type="Proteomes" id="UP000297706">
    <property type="component" value="Unassembled WGS sequence"/>
</dbReference>
<dbReference type="Gene3D" id="3.40.630.30">
    <property type="match status" value="1"/>
</dbReference>